<feature type="transmembrane region" description="Helical" evidence="14">
    <location>
        <begin position="6"/>
        <end position="22"/>
    </location>
</feature>
<reference evidence="16" key="1">
    <citation type="submission" date="2016-10" db="EMBL/GenBank/DDBJ databases">
        <authorList>
            <person name="Varghese N."/>
            <person name="Submissions S."/>
        </authorList>
    </citation>
    <scope>NUCLEOTIDE SEQUENCE [LARGE SCALE GENOMIC DNA]</scope>
    <source>
        <strain evidence="16">CGMCC 1.3703</strain>
    </source>
</reference>
<keyword evidence="5 14" id="KW-0479">Metal-binding</keyword>
<evidence type="ECO:0000256" key="4">
    <source>
        <dbReference type="ARBA" id="ARBA00022692"/>
    </source>
</evidence>
<dbReference type="GO" id="GO:0046872">
    <property type="term" value="F:metal ion binding"/>
    <property type="evidence" value="ECO:0007669"/>
    <property type="project" value="UniProtKB-KW"/>
</dbReference>
<comment type="subcellular location">
    <subcellularLocation>
        <location evidence="1 14">Cell membrane</location>
        <topology evidence="1 14">Multi-pass membrane protein</topology>
    </subcellularLocation>
</comment>
<evidence type="ECO:0000256" key="5">
    <source>
        <dbReference type="ARBA" id="ARBA00022723"/>
    </source>
</evidence>
<comment type="function">
    <text evidence="13 14">Fluoride-specific ion channel. Important for reducing fluoride concentration in the cell, thus reducing its toxicity.</text>
</comment>
<gene>
    <name evidence="14" type="primary">fluC</name>
    <name evidence="14" type="synonym">crcB</name>
    <name evidence="15" type="ORF">SAMN05421677_10777</name>
</gene>
<feature type="transmembrane region" description="Helical" evidence="14">
    <location>
        <begin position="34"/>
        <end position="54"/>
    </location>
</feature>
<dbReference type="Proteomes" id="UP000198860">
    <property type="component" value="Unassembled WGS sequence"/>
</dbReference>
<accession>A0A1H0LNV6</accession>
<evidence type="ECO:0000256" key="8">
    <source>
        <dbReference type="ARBA" id="ARBA00023065"/>
    </source>
</evidence>
<dbReference type="AlphaFoldDB" id="A0A1H0LNV6"/>
<dbReference type="NCBIfam" id="NF010801">
    <property type="entry name" value="PRK14205.1"/>
    <property type="match status" value="1"/>
</dbReference>
<dbReference type="GO" id="GO:0140114">
    <property type="term" value="P:cellular detoxification of fluoride"/>
    <property type="evidence" value="ECO:0007669"/>
    <property type="project" value="UniProtKB-UniRule"/>
</dbReference>
<proteinExistence type="inferred from homology"/>
<dbReference type="GO" id="GO:0005886">
    <property type="term" value="C:plasma membrane"/>
    <property type="evidence" value="ECO:0007669"/>
    <property type="project" value="UniProtKB-SubCell"/>
</dbReference>
<dbReference type="HAMAP" id="MF_00454">
    <property type="entry name" value="FluC"/>
    <property type="match status" value="1"/>
</dbReference>
<evidence type="ECO:0000256" key="9">
    <source>
        <dbReference type="ARBA" id="ARBA00023136"/>
    </source>
</evidence>
<comment type="similarity">
    <text evidence="11 14">Belongs to the fluoride channel Fluc/FEX (TC 1.A.43) family.</text>
</comment>
<feature type="binding site" evidence="14">
    <location>
        <position position="71"/>
    </location>
    <ligand>
        <name>Na(+)</name>
        <dbReference type="ChEBI" id="CHEBI:29101"/>
        <note>structural</note>
    </ligand>
</feature>
<feature type="binding site" evidence="14">
    <location>
        <position position="74"/>
    </location>
    <ligand>
        <name>Na(+)</name>
        <dbReference type="ChEBI" id="CHEBI:29101"/>
        <note>structural</note>
    </ligand>
</feature>
<dbReference type="EMBL" id="FNIZ01000007">
    <property type="protein sequence ID" value="SDO69898.1"/>
    <property type="molecule type" value="Genomic_DNA"/>
</dbReference>
<evidence type="ECO:0000313" key="16">
    <source>
        <dbReference type="Proteomes" id="UP000198860"/>
    </source>
</evidence>
<dbReference type="PANTHER" id="PTHR28259">
    <property type="entry name" value="FLUORIDE EXPORT PROTEIN 1-RELATED"/>
    <property type="match status" value="1"/>
</dbReference>
<dbReference type="InterPro" id="IPR003691">
    <property type="entry name" value="FluC"/>
</dbReference>
<name>A0A1H0LNV6_HALAD</name>
<feature type="transmembrane region" description="Helical" evidence="14">
    <location>
        <begin position="60"/>
        <end position="79"/>
    </location>
</feature>
<keyword evidence="8 14" id="KW-0406">Ion transport</keyword>
<evidence type="ECO:0000256" key="2">
    <source>
        <dbReference type="ARBA" id="ARBA00022448"/>
    </source>
</evidence>
<dbReference type="OrthoDB" id="9815830at2"/>
<keyword evidence="7 14" id="KW-0915">Sodium</keyword>
<keyword evidence="4 14" id="KW-0812">Transmembrane</keyword>
<dbReference type="PANTHER" id="PTHR28259:SF16">
    <property type="entry name" value="FLUORIDE-SPECIFIC ION CHANNEL FLUC 2"/>
    <property type="match status" value="1"/>
</dbReference>
<evidence type="ECO:0000256" key="14">
    <source>
        <dbReference type="HAMAP-Rule" id="MF_00454"/>
    </source>
</evidence>
<evidence type="ECO:0000256" key="13">
    <source>
        <dbReference type="ARBA" id="ARBA00049940"/>
    </source>
</evidence>
<dbReference type="GO" id="GO:0062054">
    <property type="term" value="F:fluoride channel activity"/>
    <property type="evidence" value="ECO:0007669"/>
    <property type="project" value="UniProtKB-UniRule"/>
</dbReference>
<evidence type="ECO:0000256" key="1">
    <source>
        <dbReference type="ARBA" id="ARBA00004651"/>
    </source>
</evidence>
<keyword evidence="9 14" id="KW-0472">Membrane</keyword>
<keyword evidence="6 14" id="KW-1133">Transmembrane helix</keyword>
<dbReference type="STRING" id="240303.SAMN05421677_10777"/>
<keyword evidence="16" id="KW-1185">Reference proteome</keyword>
<keyword evidence="10 14" id="KW-0407">Ion channel</keyword>
<comment type="activity regulation">
    <text evidence="14">Na(+) is not transported, but it plays an essential structural role and its presence is essential for fluoride channel function.</text>
</comment>
<evidence type="ECO:0000256" key="3">
    <source>
        <dbReference type="ARBA" id="ARBA00022475"/>
    </source>
</evidence>
<protein>
    <recommendedName>
        <fullName evidence="14">Fluoride-specific ion channel FluC</fullName>
    </recommendedName>
</protein>
<evidence type="ECO:0000313" key="15">
    <source>
        <dbReference type="EMBL" id="SDO69898.1"/>
    </source>
</evidence>
<comment type="catalytic activity">
    <reaction evidence="12">
        <text>fluoride(in) = fluoride(out)</text>
        <dbReference type="Rhea" id="RHEA:76159"/>
        <dbReference type="ChEBI" id="CHEBI:17051"/>
    </reaction>
    <physiologicalReaction direction="left-to-right" evidence="12">
        <dbReference type="Rhea" id="RHEA:76160"/>
    </physiologicalReaction>
</comment>
<dbReference type="Pfam" id="PF02537">
    <property type="entry name" value="CRCB"/>
    <property type="match status" value="1"/>
</dbReference>
<dbReference type="RefSeq" id="WP_089652148.1">
    <property type="nucleotide sequence ID" value="NZ_FNIZ01000007.1"/>
</dbReference>
<evidence type="ECO:0000256" key="10">
    <source>
        <dbReference type="ARBA" id="ARBA00023303"/>
    </source>
</evidence>
<evidence type="ECO:0000256" key="6">
    <source>
        <dbReference type="ARBA" id="ARBA00022989"/>
    </source>
</evidence>
<keyword evidence="2 14" id="KW-0813">Transport</keyword>
<keyword evidence="3 14" id="KW-1003">Cell membrane</keyword>
<evidence type="ECO:0000256" key="12">
    <source>
        <dbReference type="ARBA" id="ARBA00035585"/>
    </source>
</evidence>
<feature type="transmembrane region" description="Helical" evidence="14">
    <location>
        <begin position="95"/>
        <end position="114"/>
    </location>
</feature>
<evidence type="ECO:0000256" key="7">
    <source>
        <dbReference type="ARBA" id="ARBA00023053"/>
    </source>
</evidence>
<evidence type="ECO:0000256" key="11">
    <source>
        <dbReference type="ARBA" id="ARBA00035120"/>
    </source>
</evidence>
<organism evidence="15 16">
    <name type="scientific">Halobacillus aidingensis</name>
    <dbReference type="NCBI Taxonomy" id="240303"/>
    <lineage>
        <taxon>Bacteria</taxon>
        <taxon>Bacillati</taxon>
        <taxon>Bacillota</taxon>
        <taxon>Bacilli</taxon>
        <taxon>Bacillales</taxon>
        <taxon>Bacillaceae</taxon>
        <taxon>Halobacillus</taxon>
    </lineage>
</organism>
<sequence>MLTKLLLVGAGGFIGAILRHGISQWISKRTVSPLPVATLFVNLLGSFVLGLITGLDLSKFWVLFLGTGILGAFTTFSTFKLESIQLRFKKNWKTFILYTVLSYTLGITLAWTGFQLGGLFAG</sequence>
<dbReference type="NCBIfam" id="TIGR00494">
    <property type="entry name" value="crcB"/>
    <property type="match status" value="1"/>
</dbReference>